<feature type="compositionally biased region" description="Polar residues" evidence="1">
    <location>
        <begin position="74"/>
        <end position="83"/>
    </location>
</feature>
<dbReference type="AlphaFoldDB" id="A0A7S3L046"/>
<accession>A0A7S3L046</accession>
<keyword evidence="2" id="KW-1133">Transmembrane helix</keyword>
<proteinExistence type="predicted"/>
<keyword evidence="2" id="KW-0812">Transmembrane</keyword>
<name>A0A7S3L046_9STRA</name>
<feature type="transmembrane region" description="Helical" evidence="2">
    <location>
        <begin position="20"/>
        <end position="43"/>
    </location>
</feature>
<sequence length="465" mass="53483">MQKGATARGRVVVGRVQIRIISVARLVLLACGGAFLVMSLALWQLHGNVVVEQQQQQQQQQRDRNSLLPPTFTPSPNSRSNSQQDKDIYIFYHIFLPNGNNQTEYQNALAVVDEHVTQITHNLIHKTNYTKASIRAATSSRVDTIHFHYTTVGAGLPSEDYLAKKYSYSNVMNYVHVQHVDMVSDPVYEEVSLQALYDHCQEPSQVDNYNAKVVYMHSKGTFHNTRENVNFRRSITNAVLHPDCLELNVDQCNVCALQFVPFPIHAAGNMWTASCSYVRQLIPPLEFRPRIEEAAEYIQSMKQHGRLQMRLSAISNTMLGKKRYSNQHWIGTHPNVVPCQMADPNIRLEHWRQLYAGDFNYTTSDGMVEVLPPTGKIHKKWFKTMSTFHGIAAPALPLGQIQLKWLKNVHLIANVTDRRREITLLPGLFQYWDHLYNGSRPADNSWFWDYYPDGDYFRSHPDTKW</sequence>
<evidence type="ECO:0000256" key="2">
    <source>
        <dbReference type="SAM" id="Phobius"/>
    </source>
</evidence>
<dbReference type="EMBL" id="HBIM01002875">
    <property type="protein sequence ID" value="CAE0404374.1"/>
    <property type="molecule type" value="Transcribed_RNA"/>
</dbReference>
<keyword evidence="2" id="KW-0472">Membrane</keyword>
<evidence type="ECO:0000313" key="3">
    <source>
        <dbReference type="EMBL" id="CAE0404374.1"/>
    </source>
</evidence>
<reference evidence="3" key="1">
    <citation type="submission" date="2021-01" db="EMBL/GenBank/DDBJ databases">
        <authorList>
            <person name="Corre E."/>
            <person name="Pelletier E."/>
            <person name="Niang G."/>
            <person name="Scheremetjew M."/>
            <person name="Finn R."/>
            <person name="Kale V."/>
            <person name="Holt S."/>
            <person name="Cochrane G."/>
            <person name="Meng A."/>
            <person name="Brown T."/>
            <person name="Cohen L."/>
        </authorList>
    </citation>
    <scope>NUCLEOTIDE SEQUENCE</scope>
    <source>
        <strain evidence="3">CCMP127</strain>
    </source>
</reference>
<organism evidence="3">
    <name type="scientific">Amphora coffeiformis</name>
    <dbReference type="NCBI Taxonomy" id="265554"/>
    <lineage>
        <taxon>Eukaryota</taxon>
        <taxon>Sar</taxon>
        <taxon>Stramenopiles</taxon>
        <taxon>Ochrophyta</taxon>
        <taxon>Bacillariophyta</taxon>
        <taxon>Bacillariophyceae</taxon>
        <taxon>Bacillariophycidae</taxon>
        <taxon>Thalassiophysales</taxon>
        <taxon>Catenulaceae</taxon>
        <taxon>Amphora</taxon>
    </lineage>
</organism>
<protein>
    <submittedName>
        <fullName evidence="3">Uncharacterized protein</fullName>
    </submittedName>
</protein>
<evidence type="ECO:0000256" key="1">
    <source>
        <dbReference type="SAM" id="MobiDB-lite"/>
    </source>
</evidence>
<gene>
    <name evidence="3" type="ORF">ACOF00016_LOCUS2510</name>
</gene>
<feature type="region of interest" description="Disordered" evidence="1">
    <location>
        <begin position="55"/>
        <end position="83"/>
    </location>
</feature>